<dbReference type="EMBL" id="JACASI010000041">
    <property type="protein sequence ID" value="MCQ3830862.1"/>
    <property type="molecule type" value="Genomic_DNA"/>
</dbReference>
<keyword evidence="2" id="KW-1185">Reference proteome</keyword>
<gene>
    <name evidence="1" type="ORF">HXX02_15595</name>
</gene>
<comment type="caution">
    <text evidence="1">The sequence shown here is derived from an EMBL/GenBank/DDBJ whole genome shotgun (WGS) entry which is preliminary data.</text>
</comment>
<dbReference type="RefSeq" id="WP_255875754.1">
    <property type="nucleotide sequence ID" value="NZ_JACASI010000041.1"/>
</dbReference>
<evidence type="ECO:0000313" key="1">
    <source>
        <dbReference type="EMBL" id="MCQ3830862.1"/>
    </source>
</evidence>
<protein>
    <submittedName>
        <fullName evidence="1">Uncharacterized protein</fullName>
    </submittedName>
</protein>
<evidence type="ECO:0000313" key="2">
    <source>
        <dbReference type="Proteomes" id="UP001205566"/>
    </source>
</evidence>
<sequence>MVTSHIRSRRGTPLTSAERGTNIADSSRHVTKLYISSEVEAHRLVKLSQYTKVLGNGLAVIDFGSRIGKVHNSYQADGNWERDLFRESLSFGLSVGTGAAPSKIGAVALGILVAATPIGWAGLLVGGTGSSWRVSRSCDDDE</sequence>
<accession>A0ABT1P420</accession>
<name>A0ABT1P420_9GAMM</name>
<proteinExistence type="predicted"/>
<dbReference type="Proteomes" id="UP001205566">
    <property type="component" value="Unassembled WGS sequence"/>
</dbReference>
<reference evidence="1" key="1">
    <citation type="thesis" date="2020" institute="Technische Universitat Dresden" country="Dresden, Germany">
        <title>The Agarolytic System of Microbulbifer elongatus PORT2, Isolated from Batu Karas, Pangandaran West Java Indonesia.</title>
        <authorList>
            <person name="Anggraeni S.R."/>
        </authorList>
    </citation>
    <scope>NUCLEOTIDE SEQUENCE</scope>
    <source>
        <strain evidence="1">PORT2</strain>
    </source>
</reference>
<organism evidence="1 2">
    <name type="scientific">Microbulbifer elongatus</name>
    <dbReference type="NCBI Taxonomy" id="86173"/>
    <lineage>
        <taxon>Bacteria</taxon>
        <taxon>Pseudomonadati</taxon>
        <taxon>Pseudomonadota</taxon>
        <taxon>Gammaproteobacteria</taxon>
        <taxon>Cellvibrionales</taxon>
        <taxon>Microbulbiferaceae</taxon>
        <taxon>Microbulbifer</taxon>
    </lineage>
</organism>